<sequence length="177" mass="20413">MGKKASIETSRLSWMDSFSITGNIAIFALINTLAGAILSYILWYAFDPYDEEDEKTMKVWEDKGLPFQLLDITLELVIIAVTAFWLAYYLNNAPPIIPVRKGLESDITSYTSGMFFMFAVFIFLNDLTEKLKYVFNFILGDWFDYFIPEEGSLLDATVSYSERQRRLHAAQKRHATK</sequence>
<feature type="transmembrane region" description="Helical" evidence="1">
    <location>
        <begin position="67"/>
        <end position="87"/>
    </location>
</feature>
<name>A0A6C0K4S8_9ZZZZ</name>
<keyword evidence="1" id="KW-1133">Transmembrane helix</keyword>
<reference evidence="2" key="1">
    <citation type="journal article" date="2020" name="Nature">
        <title>Giant virus diversity and host interactions through global metagenomics.</title>
        <authorList>
            <person name="Schulz F."/>
            <person name="Roux S."/>
            <person name="Paez-Espino D."/>
            <person name="Jungbluth S."/>
            <person name="Walsh D.A."/>
            <person name="Denef V.J."/>
            <person name="McMahon K.D."/>
            <person name="Konstantinidis K.T."/>
            <person name="Eloe-Fadrosh E.A."/>
            <person name="Kyrpides N.C."/>
            <person name="Woyke T."/>
        </authorList>
    </citation>
    <scope>NUCLEOTIDE SEQUENCE</scope>
    <source>
        <strain evidence="2">GVMAG-S-1101176-114</strain>
    </source>
</reference>
<proteinExistence type="predicted"/>
<keyword evidence="1" id="KW-0812">Transmembrane</keyword>
<protein>
    <submittedName>
        <fullName evidence="2">Uncharacterized protein</fullName>
    </submittedName>
</protein>
<feature type="transmembrane region" description="Helical" evidence="1">
    <location>
        <begin position="107"/>
        <end position="124"/>
    </location>
</feature>
<dbReference type="EMBL" id="MN740813">
    <property type="protein sequence ID" value="QHU13065.1"/>
    <property type="molecule type" value="Genomic_DNA"/>
</dbReference>
<dbReference type="AlphaFoldDB" id="A0A6C0K4S8"/>
<accession>A0A6C0K4S8</accession>
<organism evidence="2">
    <name type="scientific">viral metagenome</name>
    <dbReference type="NCBI Taxonomy" id="1070528"/>
    <lineage>
        <taxon>unclassified sequences</taxon>
        <taxon>metagenomes</taxon>
        <taxon>organismal metagenomes</taxon>
    </lineage>
</organism>
<evidence type="ECO:0000256" key="1">
    <source>
        <dbReference type="SAM" id="Phobius"/>
    </source>
</evidence>
<feature type="transmembrane region" description="Helical" evidence="1">
    <location>
        <begin position="20"/>
        <end position="46"/>
    </location>
</feature>
<keyword evidence="1" id="KW-0472">Membrane</keyword>
<evidence type="ECO:0000313" key="2">
    <source>
        <dbReference type="EMBL" id="QHU13065.1"/>
    </source>
</evidence>